<feature type="transmembrane region" description="Helical" evidence="9">
    <location>
        <begin position="472"/>
        <end position="499"/>
    </location>
</feature>
<dbReference type="GO" id="GO:0009636">
    <property type="term" value="P:response to toxic substance"/>
    <property type="evidence" value="ECO:0007669"/>
    <property type="project" value="UniProtKB-ARBA"/>
</dbReference>
<evidence type="ECO:0000256" key="5">
    <source>
        <dbReference type="ARBA" id="ARBA00022519"/>
    </source>
</evidence>
<evidence type="ECO:0000256" key="3">
    <source>
        <dbReference type="ARBA" id="ARBA00022448"/>
    </source>
</evidence>
<evidence type="ECO:0000313" key="10">
    <source>
        <dbReference type="EMBL" id="GBC59224.1"/>
    </source>
</evidence>
<organism evidence="10 11">
    <name type="scientific">Desulfonema ishimotonii</name>
    <dbReference type="NCBI Taxonomy" id="45657"/>
    <lineage>
        <taxon>Bacteria</taxon>
        <taxon>Pseudomonadati</taxon>
        <taxon>Thermodesulfobacteriota</taxon>
        <taxon>Desulfobacteria</taxon>
        <taxon>Desulfobacterales</taxon>
        <taxon>Desulfococcaceae</taxon>
        <taxon>Desulfonema</taxon>
    </lineage>
</organism>
<feature type="transmembrane region" description="Helical" evidence="9">
    <location>
        <begin position="342"/>
        <end position="361"/>
    </location>
</feature>
<keyword evidence="11" id="KW-1185">Reference proteome</keyword>
<protein>
    <submittedName>
        <fullName evidence="10">Transporter</fullName>
    </submittedName>
</protein>
<keyword evidence="4" id="KW-1003">Cell membrane</keyword>
<evidence type="ECO:0000256" key="2">
    <source>
        <dbReference type="ARBA" id="ARBA00010942"/>
    </source>
</evidence>
<evidence type="ECO:0000313" key="11">
    <source>
        <dbReference type="Proteomes" id="UP000288096"/>
    </source>
</evidence>
<dbReference type="AlphaFoldDB" id="A0A401FQF8"/>
<dbReference type="SUPFAM" id="SSF82693">
    <property type="entry name" value="Multidrug efflux transporter AcrB pore domain, PN1, PN2, PC1 and PC2 subdomains"/>
    <property type="match status" value="3"/>
</dbReference>
<accession>A0A401FQF8</accession>
<dbReference type="GO" id="GO:0042910">
    <property type="term" value="F:xenobiotic transmembrane transporter activity"/>
    <property type="evidence" value="ECO:0007669"/>
    <property type="project" value="TreeGrafter"/>
</dbReference>
<feature type="transmembrane region" description="Helical" evidence="9">
    <location>
        <begin position="396"/>
        <end position="419"/>
    </location>
</feature>
<comment type="similarity">
    <text evidence="2">Belongs to the resistance-nodulation-cell division (RND) (TC 2.A.6) family.</text>
</comment>
<evidence type="ECO:0000256" key="7">
    <source>
        <dbReference type="ARBA" id="ARBA00022989"/>
    </source>
</evidence>
<evidence type="ECO:0000256" key="1">
    <source>
        <dbReference type="ARBA" id="ARBA00004429"/>
    </source>
</evidence>
<dbReference type="PRINTS" id="PR00702">
    <property type="entry name" value="ACRIFLAVINRP"/>
</dbReference>
<dbReference type="InterPro" id="IPR001036">
    <property type="entry name" value="Acrflvin-R"/>
</dbReference>
<name>A0A401FQF8_9BACT</name>
<dbReference type="GO" id="GO:0005886">
    <property type="term" value="C:plasma membrane"/>
    <property type="evidence" value="ECO:0007669"/>
    <property type="project" value="UniProtKB-SubCell"/>
</dbReference>
<dbReference type="EMBL" id="BEXT01000001">
    <property type="protein sequence ID" value="GBC59224.1"/>
    <property type="molecule type" value="Genomic_DNA"/>
</dbReference>
<keyword evidence="5" id="KW-0997">Cell inner membrane</keyword>
<sequence>MFSRFFIYRPIFATVISIVIVITGLVTLGALPVEQYPDISPPTVQVSAFYPGANASVLAETVAAPIEQEVNGVEGMLYMSSTCANDGSYALTVTFEVGTDMDMASVLVQNRVATAEPKLPEEVKRTGVTTKKKSTSIVLMIALTSPDDTYDDLYLSNFATLRLRDEMARIKGVGDVFTFGVGDYSMRIWLDPNKLKARRITTNDVIQAIREQNVQVAAGQIGQPPVPAGQDFQYVINTLGRLEDIEQFENIIVKTTDGNRITRVRDVATVELGAKTYGMAGLLNGKPTALLGIYQLPGANAIELAENIRAKMAELKQAFPQGLEYEIPFDTTQFVQASIDEVMETLFIAVFLVFITIFVFLQDWRASLVPGVAIPVSLIGTFAAMGALGFSLNMLTLFGIVLAIGIVVDDAIVVVENTARNIDEFHMEAKEATVKAMEEVAGPVIATTLVLLAVFVPTAFLGGIVGQMYRQFALTISAATVFSSINALTMSPALCGMLLRPARENKNAFFRGFEWGFDKSKNGYERIVGKAIRMTLIMMVVFGGLAGASWFGFTSLPAGFLPQEDQGYAMASIQLPDAAAFERTVNVVREVEKKVREIEGVQDVISVPGYSVMDSAQASNAGVLWIVYAPFEKRKTPELSQQAIVKQVWGVLARVQEANAFAIIPPAIPGLGVGGGFQMMLQDRGAIGLAALEQMAEEMGQDANGQAALTGVYTTFRANVPQLFAEVDRVKAKSLNVLLSEIFSTLQAYLGSSYVNDFNKFGRTYQVNIQADARYRLEADAIKDLEVRNSRGEMVPLGTLVGVDEVLGPQIINRYNLYPSAAINGNAAPGYSSGQALELMEQMAGAKLPTTMGFEWTGMSFQEKAAGNPAIIFALAIIFVYLVLCAQYESWSVPLCIILSVPLGLLGTVAAVAMRSMDVNIYTQIGVVLLIALASKNAILIVEFAREKRQSGMGIIEAAGEAARLRFRPILMTSFSFVLGTFPLVVAQGAGAASRQTLGTAVFGGMVAATFLTVLFVPVFYVVIQRFSEWLRPEKSGAEAARQEEAESV</sequence>
<feature type="transmembrane region" description="Helical" evidence="9">
    <location>
        <begin position="368"/>
        <end position="390"/>
    </location>
</feature>
<evidence type="ECO:0000256" key="9">
    <source>
        <dbReference type="SAM" id="Phobius"/>
    </source>
</evidence>
<dbReference type="Pfam" id="PF00873">
    <property type="entry name" value="ACR_tran"/>
    <property type="match status" value="1"/>
</dbReference>
<dbReference type="InterPro" id="IPR027463">
    <property type="entry name" value="AcrB_DN_DC_subdom"/>
</dbReference>
<dbReference type="RefSeq" id="WP_124326752.1">
    <property type="nucleotide sequence ID" value="NZ_BEXT01000001.1"/>
</dbReference>
<dbReference type="NCBIfam" id="TIGR00915">
    <property type="entry name" value="2A0602"/>
    <property type="match status" value="1"/>
</dbReference>
<keyword evidence="6 9" id="KW-0812">Transmembrane</keyword>
<comment type="caution">
    <text evidence="10">The sequence shown here is derived from an EMBL/GenBank/DDBJ whole genome shotgun (WGS) entry which is preliminary data.</text>
</comment>
<feature type="transmembrane region" description="Helical" evidence="9">
    <location>
        <begin position="440"/>
        <end position="466"/>
    </location>
</feature>
<feature type="transmembrane region" description="Helical" evidence="9">
    <location>
        <begin position="531"/>
        <end position="553"/>
    </location>
</feature>
<dbReference type="SUPFAM" id="SSF82866">
    <property type="entry name" value="Multidrug efflux transporter AcrB transmembrane domain"/>
    <property type="match status" value="2"/>
</dbReference>
<dbReference type="NCBIfam" id="NF000282">
    <property type="entry name" value="RND_permease_1"/>
    <property type="match status" value="1"/>
</dbReference>
<dbReference type="FunFam" id="1.20.1640.10:FF:000001">
    <property type="entry name" value="Efflux pump membrane transporter"/>
    <property type="match status" value="1"/>
</dbReference>
<evidence type="ECO:0000256" key="6">
    <source>
        <dbReference type="ARBA" id="ARBA00022692"/>
    </source>
</evidence>
<dbReference type="Gene3D" id="1.20.1640.10">
    <property type="entry name" value="Multidrug efflux transporter AcrB transmembrane domain"/>
    <property type="match status" value="2"/>
</dbReference>
<feature type="transmembrane region" description="Helical" evidence="9">
    <location>
        <begin position="895"/>
        <end position="915"/>
    </location>
</feature>
<dbReference type="PANTHER" id="PTHR32063:SF11">
    <property type="entry name" value="CATION OR DRUG EFFLUX SYSTEM PROTEIN"/>
    <property type="match status" value="1"/>
</dbReference>
<feature type="transmembrane region" description="Helical" evidence="9">
    <location>
        <begin position="921"/>
        <end position="945"/>
    </location>
</feature>
<evidence type="ECO:0000256" key="4">
    <source>
        <dbReference type="ARBA" id="ARBA00022475"/>
    </source>
</evidence>
<feature type="transmembrane region" description="Helical" evidence="9">
    <location>
        <begin position="1002"/>
        <end position="1024"/>
    </location>
</feature>
<feature type="transmembrane region" description="Helical" evidence="9">
    <location>
        <begin position="970"/>
        <end position="990"/>
    </location>
</feature>
<keyword evidence="8 9" id="KW-0472">Membrane</keyword>
<dbReference type="Gene3D" id="3.30.2090.10">
    <property type="entry name" value="Multidrug efflux transporter AcrB TolC docking domain, DN and DC subdomains"/>
    <property type="match status" value="2"/>
</dbReference>
<reference evidence="11" key="1">
    <citation type="submission" date="2017-11" db="EMBL/GenBank/DDBJ databases">
        <authorList>
            <person name="Watanabe M."/>
            <person name="Kojima H."/>
        </authorList>
    </citation>
    <scope>NUCLEOTIDE SEQUENCE [LARGE SCALE GENOMIC DNA]</scope>
    <source>
        <strain evidence="11">Tokyo 01</strain>
    </source>
</reference>
<dbReference type="InterPro" id="IPR004764">
    <property type="entry name" value="MdtF-like"/>
</dbReference>
<dbReference type="Gene3D" id="3.30.70.1430">
    <property type="entry name" value="Multidrug efflux transporter AcrB pore domain"/>
    <property type="match status" value="2"/>
</dbReference>
<dbReference type="Gene3D" id="3.30.70.1320">
    <property type="entry name" value="Multidrug efflux transporter AcrB pore domain like"/>
    <property type="match status" value="1"/>
</dbReference>
<dbReference type="GO" id="GO:0015562">
    <property type="term" value="F:efflux transmembrane transporter activity"/>
    <property type="evidence" value="ECO:0007669"/>
    <property type="project" value="InterPro"/>
</dbReference>
<dbReference type="Gene3D" id="3.30.70.1440">
    <property type="entry name" value="Multidrug efflux transporter AcrB pore domain"/>
    <property type="match status" value="1"/>
</dbReference>
<proteinExistence type="inferred from homology"/>
<dbReference type="SUPFAM" id="SSF82714">
    <property type="entry name" value="Multidrug efflux transporter AcrB TolC docking domain, DN and DC subdomains"/>
    <property type="match status" value="2"/>
</dbReference>
<evidence type="ECO:0000256" key="8">
    <source>
        <dbReference type="ARBA" id="ARBA00023136"/>
    </source>
</evidence>
<keyword evidence="7 9" id="KW-1133">Transmembrane helix</keyword>
<feature type="transmembrane region" description="Helical" evidence="9">
    <location>
        <begin position="12"/>
        <end position="33"/>
    </location>
</feature>
<dbReference type="FunFam" id="3.30.70.1430:FF:000001">
    <property type="entry name" value="Efflux pump membrane transporter"/>
    <property type="match status" value="1"/>
</dbReference>
<dbReference type="PANTHER" id="PTHR32063">
    <property type="match status" value="1"/>
</dbReference>
<keyword evidence="3" id="KW-0813">Transport</keyword>
<feature type="transmembrane region" description="Helical" evidence="9">
    <location>
        <begin position="870"/>
        <end position="888"/>
    </location>
</feature>
<gene>
    <name evidence="10" type="ORF">DENIS_0160</name>
</gene>
<reference evidence="11" key="2">
    <citation type="submission" date="2019-01" db="EMBL/GenBank/DDBJ databases">
        <title>Genome sequence of Desulfonema ishimotonii strain Tokyo 01.</title>
        <authorList>
            <person name="Fukui M."/>
        </authorList>
    </citation>
    <scope>NUCLEOTIDE SEQUENCE [LARGE SCALE GENOMIC DNA]</scope>
    <source>
        <strain evidence="11">Tokyo 01</strain>
    </source>
</reference>
<comment type="subcellular location">
    <subcellularLocation>
        <location evidence="1">Cell inner membrane</location>
        <topology evidence="1">Multi-pass membrane protein</topology>
    </subcellularLocation>
</comment>
<dbReference type="OrthoDB" id="9759330at2"/>
<dbReference type="Proteomes" id="UP000288096">
    <property type="component" value="Unassembled WGS sequence"/>
</dbReference>